<dbReference type="AlphaFoldDB" id="A0A5A7RI50"/>
<gene>
    <name evidence="2" type="ORF">STAS_34667</name>
</gene>
<evidence type="ECO:0000313" key="3">
    <source>
        <dbReference type="Proteomes" id="UP000325081"/>
    </source>
</evidence>
<dbReference type="EMBL" id="BKCP01012848">
    <property type="protein sequence ID" value="GER56907.1"/>
    <property type="molecule type" value="Genomic_DNA"/>
</dbReference>
<feature type="region of interest" description="Disordered" evidence="1">
    <location>
        <begin position="72"/>
        <end position="91"/>
    </location>
</feature>
<proteinExistence type="predicted"/>
<sequence length="213" mass="24702">MAEENEHEKSQLVTQICAISSRAIDCAKFHSPIAEKSPFINWYLVLRAYLWLSDNARRAAFDSERQKTIPCPKCNNTNPNNTNNNLNPPHKNYTHKEISRLVRFQIRMKELRNKLKDEANVIEKCLLLTASTRRHLAKTAYVAKTELPVFNPADYYCTPNRTTIINHERMEILRAGFRMGNNTNRCINIDKGVEGSPVFQYRPRRMPFMSGNC</sequence>
<reference evidence="3" key="1">
    <citation type="journal article" date="2019" name="Curr. Biol.">
        <title>Genome Sequence of Striga asiatica Provides Insight into the Evolution of Plant Parasitism.</title>
        <authorList>
            <person name="Yoshida S."/>
            <person name="Kim S."/>
            <person name="Wafula E.K."/>
            <person name="Tanskanen J."/>
            <person name="Kim Y.M."/>
            <person name="Honaas L."/>
            <person name="Yang Z."/>
            <person name="Spallek T."/>
            <person name="Conn C.E."/>
            <person name="Ichihashi Y."/>
            <person name="Cheong K."/>
            <person name="Cui S."/>
            <person name="Der J.P."/>
            <person name="Gundlach H."/>
            <person name="Jiao Y."/>
            <person name="Hori C."/>
            <person name="Ishida J.K."/>
            <person name="Kasahara H."/>
            <person name="Kiba T."/>
            <person name="Kim M.S."/>
            <person name="Koo N."/>
            <person name="Laohavisit A."/>
            <person name="Lee Y.H."/>
            <person name="Lumba S."/>
            <person name="McCourt P."/>
            <person name="Mortimer J.C."/>
            <person name="Mutuku J.M."/>
            <person name="Nomura T."/>
            <person name="Sasaki-Sekimoto Y."/>
            <person name="Seto Y."/>
            <person name="Wang Y."/>
            <person name="Wakatake T."/>
            <person name="Sakakibara H."/>
            <person name="Demura T."/>
            <person name="Yamaguchi S."/>
            <person name="Yoneyama K."/>
            <person name="Manabe R.I."/>
            <person name="Nelson D.C."/>
            <person name="Schulman A.H."/>
            <person name="Timko M.P."/>
            <person name="dePamphilis C.W."/>
            <person name="Choi D."/>
            <person name="Shirasu K."/>
        </authorList>
    </citation>
    <scope>NUCLEOTIDE SEQUENCE [LARGE SCALE GENOMIC DNA]</scope>
    <source>
        <strain evidence="3">cv. UVA1</strain>
    </source>
</reference>
<evidence type="ECO:0000256" key="1">
    <source>
        <dbReference type="SAM" id="MobiDB-lite"/>
    </source>
</evidence>
<organism evidence="2 3">
    <name type="scientific">Striga asiatica</name>
    <name type="common">Asiatic witchweed</name>
    <name type="synonym">Buchnera asiatica</name>
    <dbReference type="NCBI Taxonomy" id="4170"/>
    <lineage>
        <taxon>Eukaryota</taxon>
        <taxon>Viridiplantae</taxon>
        <taxon>Streptophyta</taxon>
        <taxon>Embryophyta</taxon>
        <taxon>Tracheophyta</taxon>
        <taxon>Spermatophyta</taxon>
        <taxon>Magnoliopsida</taxon>
        <taxon>eudicotyledons</taxon>
        <taxon>Gunneridae</taxon>
        <taxon>Pentapetalae</taxon>
        <taxon>asterids</taxon>
        <taxon>lamiids</taxon>
        <taxon>Lamiales</taxon>
        <taxon>Orobanchaceae</taxon>
        <taxon>Buchnereae</taxon>
        <taxon>Striga</taxon>
    </lineage>
</organism>
<evidence type="ECO:0000313" key="2">
    <source>
        <dbReference type="EMBL" id="GER56907.1"/>
    </source>
</evidence>
<accession>A0A5A7RI50</accession>
<comment type="caution">
    <text evidence="2">The sequence shown here is derived from an EMBL/GenBank/DDBJ whole genome shotgun (WGS) entry which is preliminary data.</text>
</comment>
<keyword evidence="2" id="KW-0346">Stress response</keyword>
<name>A0A5A7RI50_STRAF</name>
<dbReference type="Proteomes" id="UP000325081">
    <property type="component" value="Unassembled WGS sequence"/>
</dbReference>
<dbReference type="OrthoDB" id="10250354at2759"/>
<keyword evidence="3" id="KW-1185">Reference proteome</keyword>
<protein>
    <submittedName>
        <fullName evidence="2">Heat shock protein binding protein</fullName>
    </submittedName>
</protein>